<evidence type="ECO:0000313" key="2">
    <source>
        <dbReference type="EMBL" id="MBB1486034.1"/>
    </source>
</evidence>
<sequence>MLFSPIKIMTHYAAVFLLLSASHLYAADKAQCTLNEHSPDVSLQLRTPEIHYSERLDSEGIARISGGLHSRAPGWKQTGLTHGTETTEFSLTTRSARQPNGQLCTVIDQLDVTLGFKVMAVYIARRYHPGSCEYQVIRQHEQTHVSINQNTLLSHNDRILRSLTLFAESLMPVVSESASQANERLKALIAVKLKELYRPVQVERQQAHQEIDSRAAYIRSQTRCSNW</sequence>
<feature type="chain" id="PRO_5032953456" description="DUF922 domain-containing protein" evidence="1">
    <location>
        <begin position="27"/>
        <end position="227"/>
    </location>
</feature>
<feature type="signal peptide" evidence="1">
    <location>
        <begin position="1"/>
        <end position="26"/>
    </location>
</feature>
<comment type="caution">
    <text evidence="2">The sequence shown here is derived from an EMBL/GenBank/DDBJ whole genome shotgun (WGS) entry which is preliminary data.</text>
</comment>
<dbReference type="AlphaFoldDB" id="A0A839IMW1"/>
<dbReference type="RefSeq" id="WP_182807824.1">
    <property type="nucleotide sequence ID" value="NZ_JACJFM010000005.1"/>
</dbReference>
<evidence type="ECO:0008006" key="4">
    <source>
        <dbReference type="Google" id="ProtNLM"/>
    </source>
</evidence>
<name>A0A839IMW1_9GAMM</name>
<evidence type="ECO:0000256" key="1">
    <source>
        <dbReference type="SAM" id="SignalP"/>
    </source>
</evidence>
<evidence type="ECO:0000313" key="3">
    <source>
        <dbReference type="Proteomes" id="UP000565262"/>
    </source>
</evidence>
<dbReference type="EMBL" id="JACJFM010000005">
    <property type="protein sequence ID" value="MBB1486034.1"/>
    <property type="molecule type" value="Genomic_DNA"/>
</dbReference>
<keyword evidence="3" id="KW-1185">Reference proteome</keyword>
<keyword evidence="1" id="KW-0732">Signal</keyword>
<protein>
    <recommendedName>
        <fullName evidence="4">DUF922 domain-containing protein</fullName>
    </recommendedName>
</protein>
<dbReference type="Proteomes" id="UP000565262">
    <property type="component" value="Unassembled WGS sequence"/>
</dbReference>
<accession>A0A839IMW1</accession>
<organism evidence="2 3">
    <name type="scientific">Oceanospirillum sediminis</name>
    <dbReference type="NCBI Taxonomy" id="2760088"/>
    <lineage>
        <taxon>Bacteria</taxon>
        <taxon>Pseudomonadati</taxon>
        <taxon>Pseudomonadota</taxon>
        <taxon>Gammaproteobacteria</taxon>
        <taxon>Oceanospirillales</taxon>
        <taxon>Oceanospirillaceae</taxon>
        <taxon>Oceanospirillum</taxon>
    </lineage>
</organism>
<proteinExistence type="predicted"/>
<gene>
    <name evidence="2" type="ORF">H4O21_05385</name>
</gene>
<reference evidence="2 3" key="1">
    <citation type="submission" date="2020-08" db="EMBL/GenBank/DDBJ databases">
        <title>Oceanospirillum sp. nov. isolated from marine sediment.</title>
        <authorList>
            <person name="Ji X."/>
        </authorList>
    </citation>
    <scope>NUCLEOTIDE SEQUENCE [LARGE SCALE GENOMIC DNA]</scope>
    <source>
        <strain evidence="2 3">D5</strain>
    </source>
</reference>